<keyword evidence="5" id="KW-0064">Aspartyl protease</keyword>
<dbReference type="InterPro" id="IPR021109">
    <property type="entry name" value="Peptidase_aspartic_dom_sf"/>
</dbReference>
<dbReference type="Gene3D" id="4.10.60.10">
    <property type="entry name" value="Zinc finger, CCHC-type"/>
    <property type="match status" value="1"/>
</dbReference>
<dbReference type="CDD" id="cd01647">
    <property type="entry name" value="RT_LTR"/>
    <property type="match status" value="1"/>
</dbReference>
<evidence type="ECO:0000256" key="6">
    <source>
        <dbReference type="ARBA" id="ARBA00022759"/>
    </source>
</evidence>
<keyword evidence="9" id="KW-0862">Zinc</keyword>
<protein>
    <submittedName>
        <fullName evidence="14">Uncharacterized protein LOC111359588</fullName>
    </submittedName>
</protein>
<evidence type="ECO:0000256" key="7">
    <source>
        <dbReference type="ARBA" id="ARBA00023125"/>
    </source>
</evidence>
<dbReference type="OrthoDB" id="115435at2759"/>
<evidence type="ECO:0000256" key="3">
    <source>
        <dbReference type="ARBA" id="ARBA00022695"/>
    </source>
</evidence>
<dbReference type="InterPro" id="IPR043128">
    <property type="entry name" value="Rev_trsase/Diguanyl_cyclase"/>
</dbReference>
<dbReference type="Gene3D" id="3.30.70.270">
    <property type="match status" value="2"/>
</dbReference>
<sequence length="1137" mass="130481">MGGDSYRRHNKSKTKKSRRHTSITNKYGERKSKHRSSRRHQSRSSSRHRSRSSLGHRSRSSSEHESRSSLRYSRSPCSRAGLTPRRSHDRDRERRHHHQSVSPEDNNVSRSNVKDTQSLLTELIKSISNSRPEGNKFPMLGNVIPEFDPMSKHQTVEMWLNKVEECAQLYKWGEDQIIHYSLPKLSGVARTWYQTLPSMSFSWTEWKNKLRESFPSTDDYAELLNDMLSKKVKFNDSLELYFYEKLNLLNRCEIYGKRAVDCLLYGIEDRSLRLGAKAVKCEEPEQVLKYFQSITQQSRESDTKIRYIDKRNNTLFSMSNKQNNNMLNSKPIRFTEASKIVKCYNCNETGHYSYNCTKKVIKCSNCNRFGHLANSCSKSSANDASKIERNTEKSVMALSTTTRENYDKYYITLKVNDRPLRGYIDLGSQCTLLRRSVAENLNIHWSSEQPLPTMRGIGNHVVLPLGKAAINVEIQGIRQSVDSYIVEDNVIKYDILIGHSFTESPGITITKTTDDLIFGRSLPIKLRLNLLNDIFIPPSESCVVKVNGDVSYSGTIHVNGSLRGCPGEEYYLMPGEYDLVNGAGALLIQNISNHKLLLRQGSLITRALCTKSILNVNLLDFNDANISNSINYDNKLSSEEIFQLKNILQKYKQCFSCNMMDLGYTNIEKMEIELIDTKPVVYRPYRLSYPERELVKSMVQEMLAADIICESNSAYASPVLLVKKKTGDKRLCIDYRALNRKTKKEHFPLPLIDDQLDRLAGHSLFISLDLASGYYQLAVGESSQDKTAFVTPDGQYQFKRMPFGLANAPSVFQRTMNKILAKLDYIIIYMDDILIPARTFNEGLKRLDEVLSIFRGANLTLKLEKCFFFYTQIDFLGFEVSGSGIRPGSRKITAVSNFPTPNNVHDVRRFIGLTSFFRRFVKDFSLIARPLTDLLRKRVTWRWSEEQMTAFETLKQKLVERPLLALYDSKLETELHTDASKHGIAGILMQRNRDGTLNPVAYYSRKTSADEQKLHSFDLETLAVIASLNRFRVYLLGLKFKIVTDCNALRTTMTKRDLIPRIGRWWVQFQEYDCEIEYRAGAKMSHVDALSRAPVDEPATFDSTHVIDVLNVEAKDWIATVQSDDDEIKRIKEILAG</sequence>
<keyword evidence="7" id="KW-0238">DNA-binding</keyword>
<dbReference type="Gene3D" id="3.10.10.10">
    <property type="entry name" value="HIV Type 1 Reverse Transcriptase, subunit A, domain 1"/>
    <property type="match status" value="1"/>
</dbReference>
<evidence type="ECO:0000259" key="11">
    <source>
        <dbReference type="PROSITE" id="PS50158"/>
    </source>
</evidence>
<evidence type="ECO:0000259" key="12">
    <source>
        <dbReference type="PROSITE" id="PS50878"/>
    </source>
</evidence>
<feature type="compositionally biased region" description="Low complexity" evidence="10">
    <location>
        <begin position="69"/>
        <end position="79"/>
    </location>
</feature>
<keyword evidence="9" id="KW-0863">Zinc-finger</keyword>
<feature type="compositionally biased region" description="Basic residues" evidence="10">
    <location>
        <begin position="8"/>
        <end position="21"/>
    </location>
</feature>
<dbReference type="InterPro" id="IPR041577">
    <property type="entry name" value="RT_RNaseH_2"/>
</dbReference>
<dbReference type="GO" id="GO:0006508">
    <property type="term" value="P:proteolysis"/>
    <property type="evidence" value="ECO:0007669"/>
    <property type="project" value="UniProtKB-KW"/>
</dbReference>
<evidence type="ECO:0000256" key="8">
    <source>
        <dbReference type="ARBA" id="ARBA00023268"/>
    </source>
</evidence>
<dbReference type="GeneID" id="111359588"/>
<reference evidence="14" key="1">
    <citation type="submission" date="2025-08" db="UniProtKB">
        <authorList>
            <consortium name="RefSeq"/>
        </authorList>
    </citation>
    <scope>IDENTIFICATION</scope>
    <source>
        <strain evidence="14">Ishihara</strain>
        <tissue evidence="14">Whole body</tissue>
    </source>
</reference>
<dbReference type="InterPro" id="IPR000477">
    <property type="entry name" value="RT_dom"/>
</dbReference>
<evidence type="ECO:0000313" key="14">
    <source>
        <dbReference type="RefSeq" id="XP_022830950.1"/>
    </source>
</evidence>
<dbReference type="InterPro" id="IPR001878">
    <property type="entry name" value="Znf_CCHC"/>
</dbReference>
<dbReference type="GO" id="GO:0003677">
    <property type="term" value="F:DNA binding"/>
    <property type="evidence" value="ECO:0007669"/>
    <property type="project" value="UniProtKB-KW"/>
</dbReference>
<organism evidence="13 14">
    <name type="scientific">Spodoptera litura</name>
    <name type="common">Asian cotton leafworm</name>
    <dbReference type="NCBI Taxonomy" id="69820"/>
    <lineage>
        <taxon>Eukaryota</taxon>
        <taxon>Metazoa</taxon>
        <taxon>Ecdysozoa</taxon>
        <taxon>Arthropoda</taxon>
        <taxon>Hexapoda</taxon>
        <taxon>Insecta</taxon>
        <taxon>Pterygota</taxon>
        <taxon>Neoptera</taxon>
        <taxon>Endopterygota</taxon>
        <taxon>Lepidoptera</taxon>
        <taxon>Glossata</taxon>
        <taxon>Ditrysia</taxon>
        <taxon>Noctuoidea</taxon>
        <taxon>Noctuidae</taxon>
        <taxon>Amphipyrinae</taxon>
        <taxon>Spodoptera</taxon>
    </lineage>
</organism>
<dbReference type="SUPFAM" id="SSF50630">
    <property type="entry name" value="Acid proteases"/>
    <property type="match status" value="1"/>
</dbReference>
<dbReference type="CDD" id="cd09274">
    <property type="entry name" value="RNase_HI_RT_Ty3"/>
    <property type="match status" value="1"/>
</dbReference>
<dbReference type="Pfam" id="PF00098">
    <property type="entry name" value="zf-CCHC"/>
    <property type="match status" value="1"/>
</dbReference>
<feature type="region of interest" description="Disordered" evidence="10">
    <location>
        <begin position="1"/>
        <end position="113"/>
    </location>
</feature>
<keyword evidence="9" id="KW-0479">Metal-binding</keyword>
<accession>A0A9J7EHF7</accession>
<dbReference type="GO" id="GO:0016779">
    <property type="term" value="F:nucleotidyltransferase activity"/>
    <property type="evidence" value="ECO:0007669"/>
    <property type="project" value="UniProtKB-KW"/>
</dbReference>
<name>A0A9J7EHF7_SPOLT</name>
<dbReference type="InterPro" id="IPR050951">
    <property type="entry name" value="Retrovirus_Pol_polyprotein"/>
</dbReference>
<evidence type="ECO:0000256" key="9">
    <source>
        <dbReference type="PROSITE-ProRule" id="PRU00047"/>
    </source>
</evidence>
<keyword evidence="3" id="KW-0548">Nucleotidyltransferase</keyword>
<keyword evidence="6" id="KW-0255">Endonuclease</keyword>
<keyword evidence="2" id="KW-0808">Transferase</keyword>
<feature type="domain" description="Reverse transcriptase" evidence="12">
    <location>
        <begin position="703"/>
        <end position="880"/>
    </location>
</feature>
<dbReference type="Gene3D" id="2.40.70.10">
    <property type="entry name" value="Acid Proteases"/>
    <property type="match status" value="1"/>
</dbReference>
<dbReference type="GO" id="GO:0071897">
    <property type="term" value="P:DNA biosynthetic process"/>
    <property type="evidence" value="ECO:0007669"/>
    <property type="project" value="UniProtKB-ARBA"/>
</dbReference>
<keyword evidence="13" id="KW-1185">Reference proteome</keyword>
<evidence type="ECO:0000256" key="1">
    <source>
        <dbReference type="ARBA" id="ARBA00022670"/>
    </source>
</evidence>
<evidence type="ECO:0000256" key="4">
    <source>
        <dbReference type="ARBA" id="ARBA00022722"/>
    </source>
</evidence>
<feature type="compositionally biased region" description="Polar residues" evidence="10">
    <location>
        <begin position="100"/>
        <end position="113"/>
    </location>
</feature>
<dbReference type="KEGG" id="sliu:111359588"/>
<evidence type="ECO:0000256" key="10">
    <source>
        <dbReference type="SAM" id="MobiDB-lite"/>
    </source>
</evidence>
<dbReference type="GO" id="GO:0008270">
    <property type="term" value="F:zinc ion binding"/>
    <property type="evidence" value="ECO:0007669"/>
    <property type="project" value="UniProtKB-KW"/>
</dbReference>
<dbReference type="Pfam" id="PF13650">
    <property type="entry name" value="Asp_protease_2"/>
    <property type="match status" value="1"/>
</dbReference>
<keyword evidence="8" id="KW-0511">Multifunctional enzyme</keyword>
<dbReference type="SUPFAM" id="SSF57756">
    <property type="entry name" value="Retrovirus zinc finger-like domains"/>
    <property type="match status" value="1"/>
</dbReference>
<dbReference type="SMART" id="SM00343">
    <property type="entry name" value="ZnF_C2HC"/>
    <property type="match status" value="2"/>
</dbReference>
<dbReference type="FunFam" id="3.30.70.270:FF:000026">
    <property type="entry name" value="Transposon Ty3-G Gag-Pol polyprotein"/>
    <property type="match status" value="1"/>
</dbReference>
<dbReference type="Pfam" id="PF00078">
    <property type="entry name" value="RVT_1"/>
    <property type="match status" value="1"/>
</dbReference>
<dbReference type="InterPro" id="IPR043502">
    <property type="entry name" value="DNA/RNA_pol_sf"/>
</dbReference>
<dbReference type="Proteomes" id="UP000301870">
    <property type="component" value="Chromosome 3"/>
</dbReference>
<feature type="compositionally biased region" description="Basic residues" evidence="10">
    <location>
        <begin position="31"/>
        <end position="59"/>
    </location>
</feature>
<evidence type="ECO:0000313" key="13">
    <source>
        <dbReference type="Proteomes" id="UP000301870"/>
    </source>
</evidence>
<dbReference type="GO" id="GO:0004519">
    <property type="term" value="F:endonuclease activity"/>
    <property type="evidence" value="ECO:0007669"/>
    <property type="project" value="UniProtKB-KW"/>
</dbReference>
<keyword evidence="1" id="KW-0645">Protease</keyword>
<dbReference type="InterPro" id="IPR036875">
    <property type="entry name" value="Znf_CCHC_sf"/>
</dbReference>
<dbReference type="PROSITE" id="PS50158">
    <property type="entry name" value="ZF_CCHC"/>
    <property type="match status" value="2"/>
</dbReference>
<dbReference type="PANTHER" id="PTHR37984:SF5">
    <property type="entry name" value="PROTEIN NYNRIN-LIKE"/>
    <property type="match status" value="1"/>
</dbReference>
<keyword evidence="4" id="KW-0540">Nuclease</keyword>
<dbReference type="CDD" id="cd00303">
    <property type="entry name" value="retropepsin_like"/>
    <property type="match status" value="1"/>
</dbReference>
<dbReference type="SUPFAM" id="SSF56672">
    <property type="entry name" value="DNA/RNA polymerases"/>
    <property type="match status" value="1"/>
</dbReference>
<gene>
    <name evidence="14" type="primary">LOC111359588</name>
</gene>
<dbReference type="GO" id="GO:0004190">
    <property type="term" value="F:aspartic-type endopeptidase activity"/>
    <property type="evidence" value="ECO:0007669"/>
    <property type="project" value="UniProtKB-KW"/>
</dbReference>
<dbReference type="AlphaFoldDB" id="A0A9J7EHF7"/>
<evidence type="ECO:0000256" key="2">
    <source>
        <dbReference type="ARBA" id="ARBA00022679"/>
    </source>
</evidence>
<proteinExistence type="predicted"/>
<feature type="domain" description="CCHC-type" evidence="11">
    <location>
        <begin position="362"/>
        <end position="378"/>
    </location>
</feature>
<dbReference type="PROSITE" id="PS50878">
    <property type="entry name" value="RT_POL"/>
    <property type="match status" value="1"/>
</dbReference>
<evidence type="ECO:0000256" key="5">
    <source>
        <dbReference type="ARBA" id="ARBA00022750"/>
    </source>
</evidence>
<feature type="domain" description="CCHC-type" evidence="11">
    <location>
        <begin position="342"/>
        <end position="358"/>
    </location>
</feature>
<dbReference type="Pfam" id="PF17919">
    <property type="entry name" value="RT_RNaseH_2"/>
    <property type="match status" value="1"/>
</dbReference>
<keyword evidence="6" id="KW-0378">Hydrolase</keyword>
<dbReference type="RefSeq" id="XP_022830950.1">
    <property type="nucleotide sequence ID" value="XM_022975182.1"/>
</dbReference>
<dbReference type="PANTHER" id="PTHR37984">
    <property type="entry name" value="PROTEIN CBG26694"/>
    <property type="match status" value="1"/>
</dbReference>